<reference evidence="2 3" key="1">
    <citation type="submission" date="2022-10" db="EMBL/GenBank/DDBJ databases">
        <authorList>
            <person name="Xie J."/>
            <person name="Shen N."/>
        </authorList>
    </citation>
    <scope>NUCLEOTIDE SEQUENCE [LARGE SCALE GENOMIC DNA]</scope>
    <source>
        <strain evidence="2 3">YIM65594</strain>
    </source>
</reference>
<evidence type="ECO:0000313" key="2">
    <source>
        <dbReference type="EMBL" id="MEB8338052.1"/>
    </source>
</evidence>
<feature type="region of interest" description="Disordered" evidence="1">
    <location>
        <begin position="27"/>
        <end position="46"/>
    </location>
</feature>
<sequence length="99" mass="10388">MARPTKTVWTLGDGGSVTCRGPGTPYTRAVEASRPSPDCGHTYRTTPAGRPHRAYAVSATVHWKVTWQGAGQSGTFPDLTTTSNATVRVAESQALNTGG</sequence>
<dbReference type="RefSeq" id="WP_326015774.1">
    <property type="nucleotide sequence ID" value="NZ_JAOZYC010000088.1"/>
</dbReference>
<accession>A0ABU6F5E1</accession>
<evidence type="ECO:0000256" key="1">
    <source>
        <dbReference type="SAM" id="MobiDB-lite"/>
    </source>
</evidence>
<proteinExistence type="predicted"/>
<evidence type="ECO:0008006" key="4">
    <source>
        <dbReference type="Google" id="ProtNLM"/>
    </source>
</evidence>
<keyword evidence="3" id="KW-1185">Reference proteome</keyword>
<gene>
    <name evidence="2" type="ORF">OKJ99_11120</name>
</gene>
<organism evidence="2 3">
    <name type="scientific">Streptomyces endophyticus</name>
    <dbReference type="NCBI Taxonomy" id="714166"/>
    <lineage>
        <taxon>Bacteria</taxon>
        <taxon>Bacillati</taxon>
        <taxon>Actinomycetota</taxon>
        <taxon>Actinomycetes</taxon>
        <taxon>Kitasatosporales</taxon>
        <taxon>Streptomycetaceae</taxon>
        <taxon>Streptomyces</taxon>
    </lineage>
</organism>
<dbReference type="EMBL" id="JAOZYC010000088">
    <property type="protein sequence ID" value="MEB8338052.1"/>
    <property type="molecule type" value="Genomic_DNA"/>
</dbReference>
<protein>
    <recommendedName>
        <fullName evidence="4">ATP/GTP-binding protein</fullName>
    </recommendedName>
</protein>
<dbReference type="Proteomes" id="UP001354931">
    <property type="component" value="Unassembled WGS sequence"/>
</dbReference>
<name>A0ABU6F5E1_9ACTN</name>
<comment type="caution">
    <text evidence="2">The sequence shown here is derived from an EMBL/GenBank/DDBJ whole genome shotgun (WGS) entry which is preliminary data.</text>
</comment>
<evidence type="ECO:0000313" key="3">
    <source>
        <dbReference type="Proteomes" id="UP001354931"/>
    </source>
</evidence>